<feature type="signal peptide" evidence="1">
    <location>
        <begin position="1"/>
        <end position="29"/>
    </location>
</feature>
<proteinExistence type="predicted"/>
<dbReference type="EC" id="4.2.1.-" evidence="3"/>
<evidence type="ECO:0000313" key="3">
    <source>
        <dbReference type="EMBL" id="MEI2681645.1"/>
    </source>
</evidence>
<dbReference type="EMBL" id="JBANEI010000004">
    <property type="protein sequence ID" value="MEI2681645.1"/>
    <property type="molecule type" value="Genomic_DNA"/>
</dbReference>
<gene>
    <name evidence="3" type="ORF">V8N49_08225</name>
</gene>
<comment type="caution">
    <text evidence="3">The sequence shown here is derived from an EMBL/GenBank/DDBJ whole genome shotgun (WGS) entry which is preliminary data.</text>
</comment>
<keyword evidence="1" id="KW-0732">Signal</keyword>
<protein>
    <submittedName>
        <fullName evidence="3">DJ-1/PfpI family protein</fullName>
        <ecNumber evidence="3">4.2.1.-</ecNumber>
    </submittedName>
</protein>
<keyword evidence="3" id="KW-0456">Lyase</keyword>
<evidence type="ECO:0000256" key="1">
    <source>
        <dbReference type="SAM" id="SignalP"/>
    </source>
</evidence>
<accession>A0ABU8DDR1</accession>
<reference evidence="3 4" key="1">
    <citation type="submission" date="2024-02" db="EMBL/GenBank/DDBJ databases">
        <title>First report Erwinia aphidicola in onion in Chile.</title>
        <authorList>
            <person name="Valenzuela M."/>
            <person name="Pena M."/>
            <person name="Dutta B."/>
        </authorList>
    </citation>
    <scope>NUCLEOTIDE SEQUENCE [LARGE SCALE GENOMIC DNA]</scope>
    <source>
        <strain evidence="3 4">QCJ3A</strain>
    </source>
</reference>
<dbReference type="RefSeq" id="WP_048917178.1">
    <property type="nucleotide sequence ID" value="NZ_JACXBP010000004.1"/>
</dbReference>
<dbReference type="PANTHER" id="PTHR43130">
    <property type="entry name" value="ARAC-FAMILY TRANSCRIPTIONAL REGULATOR"/>
    <property type="match status" value="1"/>
</dbReference>
<feature type="chain" id="PRO_5046316729" evidence="1">
    <location>
        <begin position="30"/>
        <end position="276"/>
    </location>
</feature>
<organism evidence="3 4">
    <name type="scientific">Erwinia aphidicola</name>
    <dbReference type="NCBI Taxonomy" id="68334"/>
    <lineage>
        <taxon>Bacteria</taxon>
        <taxon>Pseudomonadati</taxon>
        <taxon>Pseudomonadota</taxon>
        <taxon>Gammaproteobacteria</taxon>
        <taxon>Enterobacterales</taxon>
        <taxon>Erwiniaceae</taxon>
        <taxon>Erwinia</taxon>
    </lineage>
</organism>
<dbReference type="Proteomes" id="UP001306592">
    <property type="component" value="Unassembled WGS sequence"/>
</dbReference>
<dbReference type="Gene3D" id="3.40.50.880">
    <property type="match status" value="1"/>
</dbReference>
<keyword evidence="4" id="KW-1185">Reference proteome</keyword>
<dbReference type="InterPro" id="IPR052158">
    <property type="entry name" value="INH-QAR"/>
</dbReference>
<feature type="domain" description="DJ-1/PfpI" evidence="2">
    <location>
        <begin position="50"/>
        <end position="207"/>
    </location>
</feature>
<evidence type="ECO:0000313" key="4">
    <source>
        <dbReference type="Proteomes" id="UP001306592"/>
    </source>
</evidence>
<dbReference type="Pfam" id="PF01965">
    <property type="entry name" value="DJ-1_PfpI"/>
    <property type="match status" value="1"/>
</dbReference>
<dbReference type="PANTHER" id="PTHR43130:SF2">
    <property type="entry name" value="DJ-1_PFPI DOMAIN-CONTAINING PROTEIN"/>
    <property type="match status" value="1"/>
</dbReference>
<sequence length="276" mass="29880">MERREFIAKSALALIASGIGAGASSSLLASTPQPQSALAVNDKSGKPTLAFVLYPGMTPLDLVGPATVLRNPHLNVEFVAHDLQPLSTELSFLQFLPTTTFDRLKQVDILCVTGTGNPYAHLQDTKMLDWMHKVGSKAEWVTSVCTGSILLAAAGLMKGYKATTHWSMIDDLKPFGAIPLDERVVIDRNRISGGGVTAGIDFGLTLSDTLMGRESAEFAQLLVQYDPHPPYNSGTPKTAPANVTAEARKMIWQMVEGATPDWKQRVQQSAKRALQY</sequence>
<evidence type="ECO:0000259" key="2">
    <source>
        <dbReference type="Pfam" id="PF01965"/>
    </source>
</evidence>
<dbReference type="InterPro" id="IPR002818">
    <property type="entry name" value="DJ-1/PfpI"/>
</dbReference>
<dbReference type="CDD" id="cd03139">
    <property type="entry name" value="GATase1_PfpI_2"/>
    <property type="match status" value="1"/>
</dbReference>
<dbReference type="GO" id="GO:0016829">
    <property type="term" value="F:lyase activity"/>
    <property type="evidence" value="ECO:0007669"/>
    <property type="project" value="UniProtKB-KW"/>
</dbReference>
<name>A0ABU8DDR1_ERWAP</name>
<dbReference type="SUPFAM" id="SSF52317">
    <property type="entry name" value="Class I glutamine amidotransferase-like"/>
    <property type="match status" value="1"/>
</dbReference>
<dbReference type="InterPro" id="IPR029062">
    <property type="entry name" value="Class_I_gatase-like"/>
</dbReference>